<dbReference type="Proteomes" id="UP001597233">
    <property type="component" value="Unassembled WGS sequence"/>
</dbReference>
<organism evidence="1 2">
    <name type="scientific">Paenibacillus wenxiniae</name>
    <dbReference type="NCBI Taxonomy" id="1636843"/>
    <lineage>
        <taxon>Bacteria</taxon>
        <taxon>Bacillati</taxon>
        <taxon>Bacillota</taxon>
        <taxon>Bacilli</taxon>
        <taxon>Bacillales</taxon>
        <taxon>Paenibacillaceae</taxon>
        <taxon>Paenibacillus</taxon>
    </lineage>
</organism>
<gene>
    <name evidence="1" type="ORF">ACFSC9_03700</name>
</gene>
<dbReference type="EMBL" id="JBHUEH010000010">
    <property type="protein sequence ID" value="MFD1884617.1"/>
    <property type="molecule type" value="Genomic_DNA"/>
</dbReference>
<reference evidence="2" key="1">
    <citation type="journal article" date="2019" name="Int. J. Syst. Evol. Microbiol.">
        <title>The Global Catalogue of Microorganisms (GCM) 10K type strain sequencing project: providing services to taxonomists for standard genome sequencing and annotation.</title>
        <authorList>
            <consortium name="The Broad Institute Genomics Platform"/>
            <consortium name="The Broad Institute Genome Sequencing Center for Infectious Disease"/>
            <person name="Wu L."/>
            <person name="Ma J."/>
        </authorList>
    </citation>
    <scope>NUCLEOTIDE SEQUENCE [LARGE SCALE GENOMIC DNA]</scope>
    <source>
        <strain evidence="2">CCUG 54950</strain>
    </source>
</reference>
<keyword evidence="2" id="KW-1185">Reference proteome</keyword>
<comment type="caution">
    <text evidence="1">The sequence shown here is derived from an EMBL/GenBank/DDBJ whole genome shotgun (WGS) entry which is preliminary data.</text>
</comment>
<accession>A0ABW4REC8</accession>
<dbReference type="RefSeq" id="WP_347324267.1">
    <property type="nucleotide sequence ID" value="NZ_JBCGUH010000003.1"/>
</dbReference>
<proteinExistence type="predicted"/>
<protein>
    <submittedName>
        <fullName evidence="1">Uncharacterized protein</fullName>
    </submittedName>
</protein>
<name>A0ABW4REC8_9BACL</name>
<sequence>MLTLLTALINLAVAAMTLYGKIMYSYSRKKKVSKRRKRSKTQS</sequence>
<evidence type="ECO:0000313" key="1">
    <source>
        <dbReference type="EMBL" id="MFD1884617.1"/>
    </source>
</evidence>
<evidence type="ECO:0000313" key="2">
    <source>
        <dbReference type="Proteomes" id="UP001597233"/>
    </source>
</evidence>